<gene>
    <name evidence="2" type="ORF">A2390_00650</name>
</gene>
<proteinExistence type="predicted"/>
<accession>A0A1G2CPT2</accession>
<feature type="transmembrane region" description="Helical" evidence="1">
    <location>
        <begin position="20"/>
        <end position="40"/>
    </location>
</feature>
<comment type="caution">
    <text evidence="2">The sequence shown here is derived from an EMBL/GenBank/DDBJ whole genome shotgun (WGS) entry which is preliminary data.</text>
</comment>
<sequence>MGIFTSRSIFFGLNQSFSDLLKFIFNQSTLTFLLALIAIFTEQIKKYWSRSNLVIGKKAKENTQNEKIFWRIKIKNKAGLIKNNDAKNIKANLEEILENKISIRKNSITIPLYWTHEDKEELTLHPNQSAFLNILELQINKTSIFKQEEKMITETRYKYLRSKDRSIF</sequence>
<dbReference type="EMBL" id="MHLE01000003">
    <property type="protein sequence ID" value="OGZ03414.1"/>
    <property type="molecule type" value="Genomic_DNA"/>
</dbReference>
<keyword evidence="1" id="KW-1133">Transmembrane helix</keyword>
<keyword evidence="1" id="KW-0472">Membrane</keyword>
<evidence type="ECO:0000313" key="2">
    <source>
        <dbReference type="EMBL" id="OGZ03414.1"/>
    </source>
</evidence>
<dbReference type="Proteomes" id="UP000178599">
    <property type="component" value="Unassembled WGS sequence"/>
</dbReference>
<reference evidence="2 3" key="1">
    <citation type="journal article" date="2016" name="Nat. Commun.">
        <title>Thousands of microbial genomes shed light on interconnected biogeochemical processes in an aquifer system.</title>
        <authorList>
            <person name="Anantharaman K."/>
            <person name="Brown C.T."/>
            <person name="Hug L.A."/>
            <person name="Sharon I."/>
            <person name="Castelle C.J."/>
            <person name="Probst A.J."/>
            <person name="Thomas B.C."/>
            <person name="Singh A."/>
            <person name="Wilkins M.J."/>
            <person name="Karaoz U."/>
            <person name="Brodie E.L."/>
            <person name="Williams K.H."/>
            <person name="Hubbard S.S."/>
            <person name="Banfield J.F."/>
        </authorList>
    </citation>
    <scope>NUCLEOTIDE SEQUENCE [LARGE SCALE GENOMIC DNA]</scope>
</reference>
<keyword evidence="1" id="KW-0812">Transmembrane</keyword>
<organism evidence="2 3">
    <name type="scientific">Candidatus Liptonbacteria bacterium RIFOXYB1_FULL_36_10</name>
    <dbReference type="NCBI Taxonomy" id="1798654"/>
    <lineage>
        <taxon>Bacteria</taxon>
        <taxon>Candidatus Liptoniibacteriota</taxon>
    </lineage>
</organism>
<evidence type="ECO:0000313" key="3">
    <source>
        <dbReference type="Proteomes" id="UP000178599"/>
    </source>
</evidence>
<dbReference type="AlphaFoldDB" id="A0A1G2CPT2"/>
<protein>
    <submittedName>
        <fullName evidence="2">Uncharacterized protein</fullName>
    </submittedName>
</protein>
<evidence type="ECO:0000256" key="1">
    <source>
        <dbReference type="SAM" id="Phobius"/>
    </source>
</evidence>
<name>A0A1G2CPT2_9BACT</name>